<dbReference type="InterPro" id="IPR002514">
    <property type="entry name" value="Transposase_8"/>
</dbReference>
<gene>
    <name evidence="2" type="ORF">AWB65_06852</name>
</gene>
<dbReference type="GO" id="GO:0004803">
    <property type="term" value="F:transposase activity"/>
    <property type="evidence" value="ECO:0007669"/>
    <property type="project" value="InterPro"/>
</dbReference>
<feature type="region of interest" description="Disordered" evidence="1">
    <location>
        <begin position="96"/>
        <end position="116"/>
    </location>
</feature>
<dbReference type="STRING" id="326474.AWB65_06852"/>
<organism evidence="2 3">
    <name type="scientific">Caballeronia humi</name>
    <dbReference type="NCBI Taxonomy" id="326474"/>
    <lineage>
        <taxon>Bacteria</taxon>
        <taxon>Pseudomonadati</taxon>
        <taxon>Pseudomonadota</taxon>
        <taxon>Betaproteobacteria</taxon>
        <taxon>Burkholderiales</taxon>
        <taxon>Burkholderiaceae</taxon>
        <taxon>Caballeronia</taxon>
    </lineage>
</organism>
<dbReference type="GO" id="GO:0003677">
    <property type="term" value="F:DNA binding"/>
    <property type="evidence" value="ECO:0007669"/>
    <property type="project" value="InterPro"/>
</dbReference>
<accession>A0A158JL84</accession>
<dbReference type="NCBIfam" id="NF047595">
    <property type="entry name" value="IS66_ISRel24_TnpA"/>
    <property type="match status" value="1"/>
</dbReference>
<dbReference type="SUPFAM" id="SSF46689">
    <property type="entry name" value="Homeodomain-like"/>
    <property type="match status" value="1"/>
</dbReference>
<name>A0A158JL84_9BURK</name>
<dbReference type="Pfam" id="PF01527">
    <property type="entry name" value="HTH_Tnp_1"/>
    <property type="match status" value="1"/>
</dbReference>
<reference evidence="2" key="1">
    <citation type="submission" date="2016-01" db="EMBL/GenBank/DDBJ databases">
        <authorList>
            <person name="Peeters C."/>
        </authorList>
    </citation>
    <scope>NUCLEOTIDE SEQUENCE [LARGE SCALE GENOMIC DNA]</scope>
    <source>
        <strain evidence="2">LMG 22934</strain>
    </source>
</reference>
<dbReference type="RefSeq" id="WP_061121982.1">
    <property type="nucleotide sequence ID" value="NZ_FCNW02000145.1"/>
</dbReference>
<dbReference type="Proteomes" id="UP000054977">
    <property type="component" value="Unassembled WGS sequence"/>
</dbReference>
<protein>
    <submittedName>
        <fullName evidence="2">Transposase IS3/IS911 family protein</fullName>
    </submittedName>
</protein>
<dbReference type="OrthoDB" id="9800877at2"/>
<dbReference type="EMBL" id="FCNW02000145">
    <property type="protein sequence ID" value="SAL69624.1"/>
    <property type="molecule type" value="Genomic_DNA"/>
</dbReference>
<evidence type="ECO:0000313" key="2">
    <source>
        <dbReference type="EMBL" id="SAL69624.1"/>
    </source>
</evidence>
<dbReference type="GO" id="GO:0006313">
    <property type="term" value="P:DNA transposition"/>
    <property type="evidence" value="ECO:0007669"/>
    <property type="project" value="InterPro"/>
</dbReference>
<evidence type="ECO:0000256" key="1">
    <source>
        <dbReference type="SAM" id="MobiDB-lite"/>
    </source>
</evidence>
<dbReference type="AlphaFoldDB" id="A0A158JL84"/>
<proteinExistence type="predicted"/>
<evidence type="ECO:0000313" key="3">
    <source>
        <dbReference type="Proteomes" id="UP000054977"/>
    </source>
</evidence>
<sequence>MNDDESDFLPLRVIRECSNGKRRYDPEGKRQLIEACLLPGASIAGLALKAQVNANQLHKWIRLHERAKSARAAEDTVNPATTAFIPVVSVEHSYPDSNPQSSALPVSSSHRQSATVSRPMARLSAQLPNGVKVELECSRHDATLVTALIAALGAH</sequence>
<comment type="caution">
    <text evidence="2">The sequence shown here is derived from an EMBL/GenBank/DDBJ whole genome shotgun (WGS) entry which is preliminary data.</text>
</comment>
<keyword evidence="3" id="KW-1185">Reference proteome</keyword>
<dbReference type="InterPro" id="IPR009057">
    <property type="entry name" value="Homeodomain-like_sf"/>
</dbReference>